<gene>
    <name evidence="2" type="ORF">JOE69_000513</name>
</gene>
<evidence type="ECO:0000313" key="2">
    <source>
        <dbReference type="EMBL" id="MDR6268275.1"/>
    </source>
</evidence>
<protein>
    <submittedName>
        <fullName evidence="2">Uncharacterized protein</fullName>
    </submittedName>
</protein>
<comment type="caution">
    <text evidence="2">The sequence shown here is derived from an EMBL/GenBank/DDBJ whole genome shotgun (WGS) entry which is preliminary data.</text>
</comment>
<organism evidence="2 3">
    <name type="scientific">Arthrobacter russicus</name>
    <dbReference type="NCBI Taxonomy" id="172040"/>
    <lineage>
        <taxon>Bacteria</taxon>
        <taxon>Bacillati</taxon>
        <taxon>Actinomycetota</taxon>
        <taxon>Actinomycetes</taxon>
        <taxon>Micrococcales</taxon>
        <taxon>Micrococcaceae</taxon>
        <taxon>Arthrobacter</taxon>
    </lineage>
</organism>
<evidence type="ECO:0000313" key="3">
    <source>
        <dbReference type="Proteomes" id="UP001185069"/>
    </source>
</evidence>
<dbReference type="EMBL" id="JAVDQF010000001">
    <property type="protein sequence ID" value="MDR6268275.1"/>
    <property type="molecule type" value="Genomic_DNA"/>
</dbReference>
<keyword evidence="3" id="KW-1185">Reference proteome</keyword>
<dbReference type="Proteomes" id="UP001185069">
    <property type="component" value="Unassembled WGS sequence"/>
</dbReference>
<sequence length="203" mass="23241">MNNKRYQENGGVVPKPGSNQLGTCGRGTTMASKRKVGDVFSIDLYNGRFGGAQVIKTENAGLFWLAAVAEQFDVRSEINAVRLFSATPVIFVETMETLLKRGDWRVEDWSEKLVTEYRPAFKRHYFPGGTYVADLFQDRQYPLDPLKESQISGLPNEFSRSPMGVALTIGRYTTRDDWREEDEKLLIKPEWDVRNFFDWGLNV</sequence>
<reference evidence="2 3" key="1">
    <citation type="submission" date="2023-07" db="EMBL/GenBank/DDBJ databases">
        <title>Sequencing the genomes of 1000 actinobacteria strains.</title>
        <authorList>
            <person name="Klenk H.-P."/>
        </authorList>
    </citation>
    <scope>NUCLEOTIDE SEQUENCE [LARGE SCALE GENOMIC DNA]</scope>
    <source>
        <strain evidence="2 3">DSM 14555</strain>
    </source>
</reference>
<evidence type="ECO:0000256" key="1">
    <source>
        <dbReference type="SAM" id="MobiDB-lite"/>
    </source>
</evidence>
<proteinExistence type="predicted"/>
<name>A0ABU1J795_9MICC</name>
<feature type="region of interest" description="Disordered" evidence="1">
    <location>
        <begin position="1"/>
        <end position="24"/>
    </location>
</feature>
<dbReference type="RefSeq" id="WP_309795846.1">
    <property type="nucleotide sequence ID" value="NZ_BAAAHY010000006.1"/>
</dbReference>
<accession>A0ABU1J795</accession>